<accession>A0A5N6LQW9</accession>
<dbReference type="AlphaFoldDB" id="A0A5N6LQW9"/>
<keyword evidence="2" id="KW-0732">Signal</keyword>
<evidence type="ECO:0000256" key="4">
    <source>
        <dbReference type="ARBA" id="ARBA00023180"/>
    </source>
</evidence>
<evidence type="ECO:0000256" key="1">
    <source>
        <dbReference type="ARBA" id="ARBA00008668"/>
    </source>
</evidence>
<sequence>MVAIAALLVASYSTFIILKGQISNLHHQQSSSCEFPAIYNFGDSNSDTGADSAVFGQFISPYGMTYFHKPAGRLSDGRLIIDFIAEKLGLPYLSAYVDSIGTNFRHGANFAVSGATIQPANALMLNKTYNPLTLDVQLSQFEQFKQRSYDLYLEEKSTEIKSRLPRSEDYTQALYTFDIGQNDINAGITSMKEEEVKTYIPTMINELSSAIEKLYQGGARKFWIHNTGPIGCLPSSLRDHPPASDNADEIGCVKSYNQVAQEFNKQLKDKVSKLGSHLQESSLVYIDIYSIKYALISEASKYGFVDPLGSCLMDDGNMTKVCANPLEYISWDGTHYTEAANKWVADHFKDITESCGLTIDNVSGH</sequence>
<organism evidence="5 6">
    <name type="scientific">Mikania micrantha</name>
    <name type="common">bitter vine</name>
    <dbReference type="NCBI Taxonomy" id="192012"/>
    <lineage>
        <taxon>Eukaryota</taxon>
        <taxon>Viridiplantae</taxon>
        <taxon>Streptophyta</taxon>
        <taxon>Embryophyta</taxon>
        <taxon>Tracheophyta</taxon>
        <taxon>Spermatophyta</taxon>
        <taxon>Magnoliopsida</taxon>
        <taxon>eudicotyledons</taxon>
        <taxon>Gunneridae</taxon>
        <taxon>Pentapetalae</taxon>
        <taxon>asterids</taxon>
        <taxon>campanulids</taxon>
        <taxon>Asterales</taxon>
        <taxon>Asteraceae</taxon>
        <taxon>Asteroideae</taxon>
        <taxon>Heliantheae alliance</taxon>
        <taxon>Eupatorieae</taxon>
        <taxon>Mikania</taxon>
    </lineage>
</organism>
<protein>
    <submittedName>
        <fullName evidence="5">Uncharacterized protein</fullName>
    </submittedName>
</protein>
<dbReference type="EMBL" id="SZYD01000018">
    <property type="protein sequence ID" value="KAD2803951.1"/>
    <property type="molecule type" value="Genomic_DNA"/>
</dbReference>
<dbReference type="OrthoDB" id="1600564at2759"/>
<evidence type="ECO:0000256" key="3">
    <source>
        <dbReference type="ARBA" id="ARBA00022801"/>
    </source>
</evidence>
<dbReference type="Gene3D" id="3.40.50.1110">
    <property type="entry name" value="SGNH hydrolase"/>
    <property type="match status" value="1"/>
</dbReference>
<proteinExistence type="inferred from homology"/>
<keyword evidence="3" id="KW-0378">Hydrolase</keyword>
<reference evidence="5 6" key="1">
    <citation type="submission" date="2019-05" db="EMBL/GenBank/DDBJ databases">
        <title>Mikania micrantha, genome provides insights into the molecular mechanism of rapid growth.</title>
        <authorList>
            <person name="Liu B."/>
        </authorList>
    </citation>
    <scope>NUCLEOTIDE SEQUENCE [LARGE SCALE GENOMIC DNA]</scope>
    <source>
        <strain evidence="5">NLD-2019</strain>
        <tissue evidence="5">Leaf</tissue>
    </source>
</reference>
<dbReference type="GO" id="GO:0016788">
    <property type="term" value="F:hydrolase activity, acting on ester bonds"/>
    <property type="evidence" value="ECO:0007669"/>
    <property type="project" value="InterPro"/>
</dbReference>
<comment type="similarity">
    <text evidence="1">Belongs to the 'GDSL' lipolytic enzyme family.</text>
</comment>
<evidence type="ECO:0000256" key="2">
    <source>
        <dbReference type="ARBA" id="ARBA00022729"/>
    </source>
</evidence>
<evidence type="ECO:0000313" key="5">
    <source>
        <dbReference type="EMBL" id="KAD2803951.1"/>
    </source>
</evidence>
<comment type="caution">
    <text evidence="5">The sequence shown here is derived from an EMBL/GenBank/DDBJ whole genome shotgun (WGS) entry which is preliminary data.</text>
</comment>
<dbReference type="Pfam" id="PF00657">
    <property type="entry name" value="Lipase_GDSL"/>
    <property type="match status" value="1"/>
</dbReference>
<dbReference type="SUPFAM" id="SSF52266">
    <property type="entry name" value="SGNH hydrolase"/>
    <property type="match status" value="1"/>
</dbReference>
<name>A0A5N6LQW9_9ASTR</name>
<dbReference type="InterPro" id="IPR036514">
    <property type="entry name" value="SGNH_hydro_sf"/>
</dbReference>
<dbReference type="PANTHER" id="PTHR22835:SF514">
    <property type="entry name" value="GDSL-LIKE LIPASE_ACYLHYDROLASE SUPERFAMILY PROTEIN ISOFORM 1"/>
    <property type="match status" value="1"/>
</dbReference>
<dbReference type="InterPro" id="IPR001087">
    <property type="entry name" value="GDSL"/>
</dbReference>
<dbReference type="PANTHER" id="PTHR22835">
    <property type="entry name" value="ZINC FINGER FYVE DOMAIN CONTAINING PROTEIN"/>
    <property type="match status" value="1"/>
</dbReference>
<keyword evidence="4" id="KW-0325">Glycoprotein</keyword>
<evidence type="ECO:0000313" key="6">
    <source>
        <dbReference type="Proteomes" id="UP000326396"/>
    </source>
</evidence>
<dbReference type="InterPro" id="IPR035669">
    <property type="entry name" value="SGNH_plant_lipase-like"/>
</dbReference>
<keyword evidence="6" id="KW-1185">Reference proteome</keyword>
<gene>
    <name evidence="5" type="ORF">E3N88_37328</name>
</gene>
<dbReference type="Proteomes" id="UP000326396">
    <property type="component" value="Linkage Group LG8"/>
</dbReference>
<dbReference type="CDD" id="cd01837">
    <property type="entry name" value="SGNH_plant_lipase_like"/>
    <property type="match status" value="1"/>
</dbReference>